<evidence type="ECO:0000313" key="2">
    <source>
        <dbReference type="EMBL" id="GEU33422.1"/>
    </source>
</evidence>
<sequence length="171" mass="19677">MVRRLLFLLQVLKRRAELKARSTLLMALPNEHQLKFNSHKDAKTLMQAIKNRYWRRDELDVEHCYADYEGNKISEEYWKEAGHGKQRKKELGLTSPSQIMDKCKTGLGYNAVPPPYTGNFMPPKPDLVYPSLDDFVDVNESVSESIVEKPTVESKEPKTVRKESGAPIIKD</sequence>
<dbReference type="AlphaFoldDB" id="A0A6L2J9Q1"/>
<proteinExistence type="predicted"/>
<dbReference type="EMBL" id="BKCJ010000463">
    <property type="protein sequence ID" value="GEU33422.1"/>
    <property type="molecule type" value="Genomic_DNA"/>
</dbReference>
<protein>
    <submittedName>
        <fullName evidence="2">Uncharacterized protein</fullName>
    </submittedName>
</protein>
<reference evidence="2" key="1">
    <citation type="journal article" date="2019" name="Sci. Rep.">
        <title>Draft genome of Tanacetum cinerariifolium, the natural source of mosquito coil.</title>
        <authorList>
            <person name="Yamashiro T."/>
            <person name="Shiraishi A."/>
            <person name="Satake H."/>
            <person name="Nakayama K."/>
        </authorList>
    </citation>
    <scope>NUCLEOTIDE SEQUENCE</scope>
</reference>
<organism evidence="2">
    <name type="scientific">Tanacetum cinerariifolium</name>
    <name type="common">Dalmatian daisy</name>
    <name type="synonym">Chrysanthemum cinerariifolium</name>
    <dbReference type="NCBI Taxonomy" id="118510"/>
    <lineage>
        <taxon>Eukaryota</taxon>
        <taxon>Viridiplantae</taxon>
        <taxon>Streptophyta</taxon>
        <taxon>Embryophyta</taxon>
        <taxon>Tracheophyta</taxon>
        <taxon>Spermatophyta</taxon>
        <taxon>Magnoliopsida</taxon>
        <taxon>eudicotyledons</taxon>
        <taxon>Gunneridae</taxon>
        <taxon>Pentapetalae</taxon>
        <taxon>asterids</taxon>
        <taxon>campanulids</taxon>
        <taxon>Asterales</taxon>
        <taxon>Asteraceae</taxon>
        <taxon>Asteroideae</taxon>
        <taxon>Anthemideae</taxon>
        <taxon>Anthemidinae</taxon>
        <taxon>Tanacetum</taxon>
    </lineage>
</organism>
<comment type="caution">
    <text evidence="2">The sequence shown here is derived from an EMBL/GenBank/DDBJ whole genome shotgun (WGS) entry which is preliminary data.</text>
</comment>
<gene>
    <name evidence="2" type="ORF">Tci_005400</name>
</gene>
<feature type="region of interest" description="Disordered" evidence="1">
    <location>
        <begin position="147"/>
        <end position="171"/>
    </location>
</feature>
<accession>A0A6L2J9Q1</accession>
<name>A0A6L2J9Q1_TANCI</name>
<evidence type="ECO:0000256" key="1">
    <source>
        <dbReference type="SAM" id="MobiDB-lite"/>
    </source>
</evidence>